<gene>
    <name evidence="1" type="ordered locus">TOL2_C39930</name>
</gene>
<dbReference type="KEGG" id="dto:TOL2_C39930"/>
<sequence>MGSWINEIRLLLLSFDQPFEKRVYMRSTYNYPKFIKSVVLNKKNSFGIFKVRKKTIFTAYRLKAIL</sequence>
<accession>K0NPS8</accession>
<protein>
    <submittedName>
        <fullName evidence="1">Uncharacterized protein</fullName>
    </submittedName>
</protein>
<organism evidence="1 2">
    <name type="scientific">Desulfobacula toluolica (strain DSM 7467 / Tol2)</name>
    <dbReference type="NCBI Taxonomy" id="651182"/>
    <lineage>
        <taxon>Bacteria</taxon>
        <taxon>Pseudomonadati</taxon>
        <taxon>Thermodesulfobacteriota</taxon>
        <taxon>Desulfobacteria</taxon>
        <taxon>Desulfobacterales</taxon>
        <taxon>Desulfobacteraceae</taxon>
        <taxon>Desulfobacula</taxon>
    </lineage>
</organism>
<name>K0NPS8_DESTT</name>
<evidence type="ECO:0000313" key="1">
    <source>
        <dbReference type="EMBL" id="CCK82148.1"/>
    </source>
</evidence>
<proteinExistence type="predicted"/>
<keyword evidence="2" id="KW-1185">Reference proteome</keyword>
<evidence type="ECO:0000313" key="2">
    <source>
        <dbReference type="Proteomes" id="UP000007347"/>
    </source>
</evidence>
<dbReference type="EMBL" id="FO203503">
    <property type="protein sequence ID" value="CCK82148.1"/>
    <property type="molecule type" value="Genomic_DNA"/>
</dbReference>
<dbReference type="AlphaFoldDB" id="K0NPS8"/>
<reference evidence="1 2" key="1">
    <citation type="journal article" date="2013" name="Environ. Microbiol.">
        <title>Complete genome, catabolic sub-proteomes and key-metabolites of Desulfobacula toluolica Tol2, a marine, aromatic compound-degrading, sulfate-reducing bacterium.</title>
        <authorList>
            <person name="Wohlbrand L."/>
            <person name="Jacob J.H."/>
            <person name="Kube M."/>
            <person name="Mussmann M."/>
            <person name="Jarling R."/>
            <person name="Beck A."/>
            <person name="Amann R."/>
            <person name="Wilkes H."/>
            <person name="Reinhardt R."/>
            <person name="Rabus R."/>
        </authorList>
    </citation>
    <scope>NUCLEOTIDE SEQUENCE [LARGE SCALE GENOMIC DNA]</scope>
    <source>
        <strain evidence="2">DSM 7467 / Tol2</strain>
    </source>
</reference>
<dbReference type="STRING" id="651182.TOL2_C39930"/>
<dbReference type="Proteomes" id="UP000007347">
    <property type="component" value="Chromosome"/>
</dbReference>
<dbReference type="HOGENOM" id="CLU_2824141_0_0_7"/>